<dbReference type="GO" id="GO:0006606">
    <property type="term" value="P:protein import into nucleus"/>
    <property type="evidence" value="ECO:0007669"/>
    <property type="project" value="InterPro"/>
</dbReference>
<feature type="coiled-coil region" evidence="4">
    <location>
        <begin position="145"/>
        <end position="281"/>
    </location>
</feature>
<dbReference type="InterPro" id="IPR057974">
    <property type="entry name" value="NUA/TPR/MLP1-2-like_dom"/>
</dbReference>
<evidence type="ECO:0000259" key="6">
    <source>
        <dbReference type="Pfam" id="PF07926"/>
    </source>
</evidence>
<feature type="region of interest" description="Disordered" evidence="5">
    <location>
        <begin position="1859"/>
        <end position="1898"/>
    </location>
</feature>
<feature type="region of interest" description="Disordered" evidence="5">
    <location>
        <begin position="1735"/>
        <end position="1824"/>
    </location>
</feature>
<comment type="caution">
    <text evidence="9">The sequence shown here is derived from an EMBL/GenBank/DDBJ whole genome shotgun (WGS) entry which is preliminary data.</text>
</comment>
<evidence type="ECO:0000256" key="1">
    <source>
        <dbReference type="ARBA" id="ARBA00004123"/>
    </source>
</evidence>
<feature type="domain" description="Nucleoprotein TPR/MLP1-2" evidence="6">
    <location>
        <begin position="1051"/>
        <end position="1178"/>
    </location>
</feature>
<feature type="compositionally biased region" description="Low complexity" evidence="5">
    <location>
        <begin position="1970"/>
        <end position="1986"/>
    </location>
</feature>
<protein>
    <submittedName>
        <fullName evidence="9">Uncharacterized protein</fullName>
    </submittedName>
</protein>
<feature type="coiled-coil region" evidence="4">
    <location>
        <begin position="413"/>
        <end position="510"/>
    </location>
</feature>
<dbReference type="GO" id="GO:0005643">
    <property type="term" value="C:nuclear pore"/>
    <property type="evidence" value="ECO:0007669"/>
    <property type="project" value="TreeGrafter"/>
</dbReference>
<feature type="domain" description="Nucleoprotein TPR/MPL1" evidence="7">
    <location>
        <begin position="205"/>
        <end position="269"/>
    </location>
</feature>
<sequence>MDPMDTGIVPPGDATGPGAPESLQPTLNASGLLQDPTGESQLSQPSSLPDDVTELRKSIIALEERLVLQETDFDHHAHFYSTQNRQLASQVEALKQQLENEKGIGRQKGKLLLSVRQELDAHNANSTAYVNPALGTKIEAMESEKRELTMIITKRQQEIDRLSEECDGSQQQLQSLRSELRNANNTITSLETHMMRDKLLMSAKDQELIQAKKQSEWLNEELQKKSKEVHLYRLEKTREISETQTQLDVVIQEKSSLESRNRALQQRVEGLEHSVQDLMQKLEERDTRLVRNEHSFKTEMDGQKRLTEIFENNLKDAQEHLSEMQKTLSESQEDWEAEKSQLDDKLQSIETECAQWKEQFDQLYEEADRLRYQLKESVHDRSPNASPRSTEANTLSSRVTLRGMTYTSLYTSFEEEKQRRVELERELEILRDRYAEAYERLEEMNPFLQELEQDNKRLSARHEKLFADLSKALEDKKAAVASVARLETERMRTSNEKRMLEQDIRDLCRQVHSFCIQLQQLRPGAQVDLERYLQELLHRAGLDSNSQEAPTDAMISASLVEVKSVEELVQQNVDLRRVARNLARQAEAAQQQLETQQNELTSTEIATLTAQVQTLEEKLEKTSRQLRYVVKQRNDYKAMRRVGDDTASSPFKDTRAEMSNGQRNGAALSEGDFEKLFRELQKDFDNYARESGTSVKELSLQLDRMREEKSELTIQISKYTHQLSFQQDRYQLLAANADMQMKEISQLREQLAKMAQIASQQDEKKQELTARLMDERLRSEELSSQLQQGRIEREVWESSKNRALKECQELLSERNLANERGRALQRQLEDRDETFKLERKRLEDKLDTAERDLAVMRKQLVAASDENRALLVRKDAEIQTSNSRIQRLTVENEKTKGELLLIKNKEENLSLRLAECMERLNLLDQKNAVYEGRTEGNVLATAEDRCRDLERALAEARKTIAAHREDLERAKEREVNLKELAESSERELLEFNEAYDASKEAKEQEIAQLQQRIRELDSLRNETLEQMKTTDRDLIEAREKLESERHEHEQKIRSLEAQIERIKVTEDIAVKAQQAMQEDVKRHSEIAQQAKDSYEKEVMAHSKALHDVTLLKKQKEEIQDLLHTTMQQAALLEMNLRTGQKSWEETKQQLEQQISESQSRLRDLQSQNELLHSQFERMQETLKLTDQALEDGATGGMAPNADGSDRVIRELRELVRHARSERDILQTKLDIALSENNRYLMELSLLRNNLDEARARLDEERKKGQDALQDDKRHRELMEKIEQANLLRESNVTLRDQVEQNLAKVKVLEGKLRACESELGPLREQVINLQAEVEVRKEENNSLVEDNKRWKERVDQILRKYQRIDPVDYEKLKQDVERLEAEKQALLAEKAQLTASEDLNKKLRDIMQKQKAFLEARSKQVAELEAAAKNTAEQISQKEKEIQDLRDQLAHPEKNEACQAEMRKSRKELIEKANANISKFRERNALLQKEKQASDDMNARLQTQLRDLQSQLEHLPQAGGTLNTDTAALTDRIQQLESEIGTIKAESDKRIANAMIEWKLKSGDELNALTLRKQLLESQLASEKKRVSALNERLKQLQNELAQLQLPSATPAEPVQPIEALKPALTVPMQITEDNVHMHITEDNAPEAASQAVPVIETKPVKSLSDAPPLSSELKDNVDDRMVLTQAQAEPAVQPSPQQQPNNAALATEITPQDVPMVIGEVQANIMVETAEDGEVNEGDQQVNGESEPIVGSAPANVPIQEIMEDATNQPVEGESEQDQPQPGFEKVSESPDGVNADAPPPEVSASPLQTTDEPLRVDPPVAPTPLVANTGVSTAPAAIIPVPQPTPSALVPALSGSALTPPVTAPLAPATPISAPSGLTQPIAAPPTSRPATAPSSVPRISAPLVSAPVAAPPVVATSVVFAAPASPVTPEVNQPTLNAAAPAFVPTSSRAPPASETAKQQLLKRKLQQLQEANAAKQAASNASTTGGAIGTPVTPALGMELRKRARTDPGHSATSPTIAAKSAVRHPLPTPPVPVNTDAAPLATDATPSPSPGPVRGRGGRGVRRVAKPRGGRGGQGRGRGAGQGHPQ</sequence>
<dbReference type="PANTHER" id="PTHR18898:SF2">
    <property type="entry name" value="NUCLEOPROTEIN TPR"/>
    <property type="match status" value="1"/>
</dbReference>
<feature type="coiled-coil region" evidence="4">
    <location>
        <begin position="695"/>
        <end position="866"/>
    </location>
</feature>
<feature type="region of interest" description="Disordered" evidence="5">
    <location>
        <begin position="376"/>
        <end position="396"/>
    </location>
</feature>
<organism evidence="9 10">
    <name type="scientific">Powellomyces hirtus</name>
    <dbReference type="NCBI Taxonomy" id="109895"/>
    <lineage>
        <taxon>Eukaryota</taxon>
        <taxon>Fungi</taxon>
        <taxon>Fungi incertae sedis</taxon>
        <taxon>Chytridiomycota</taxon>
        <taxon>Chytridiomycota incertae sedis</taxon>
        <taxon>Chytridiomycetes</taxon>
        <taxon>Spizellomycetales</taxon>
        <taxon>Powellomycetaceae</taxon>
        <taxon>Powellomyces</taxon>
    </lineage>
</organism>
<feature type="region of interest" description="Disordered" evidence="5">
    <location>
        <begin position="1"/>
        <end position="50"/>
    </location>
</feature>
<accession>A0A507E5Q9</accession>
<feature type="compositionally biased region" description="Low complexity" evidence="5">
    <location>
        <begin position="1859"/>
        <end position="1873"/>
    </location>
</feature>
<dbReference type="Pfam" id="PF25785">
    <property type="entry name" value="TPR"/>
    <property type="match status" value="1"/>
</dbReference>
<feature type="coiled-coil region" evidence="4">
    <location>
        <begin position="307"/>
        <end position="373"/>
    </location>
</feature>
<dbReference type="GO" id="GO:0006406">
    <property type="term" value="P:mRNA export from nucleus"/>
    <property type="evidence" value="ECO:0007669"/>
    <property type="project" value="TreeGrafter"/>
</dbReference>
<feature type="compositionally biased region" description="Polar residues" evidence="5">
    <location>
        <begin position="646"/>
        <end position="663"/>
    </location>
</feature>
<feature type="coiled-coil region" evidence="4">
    <location>
        <begin position="1208"/>
        <end position="1270"/>
    </location>
</feature>
<dbReference type="PANTHER" id="PTHR18898">
    <property type="entry name" value="NUCLEOPROTEIN TPR-RELATED"/>
    <property type="match status" value="1"/>
</dbReference>
<dbReference type="Proteomes" id="UP000318582">
    <property type="component" value="Unassembled WGS sequence"/>
</dbReference>
<feature type="compositionally biased region" description="Polar residues" evidence="5">
    <location>
        <begin position="23"/>
        <end position="47"/>
    </location>
</feature>
<keyword evidence="10" id="KW-1185">Reference proteome</keyword>
<evidence type="ECO:0000256" key="2">
    <source>
        <dbReference type="ARBA" id="ARBA00023054"/>
    </source>
</evidence>
<evidence type="ECO:0000259" key="7">
    <source>
        <dbReference type="Pfam" id="PF25481"/>
    </source>
</evidence>
<feature type="coiled-coil region" evidence="4">
    <location>
        <begin position="565"/>
        <end position="632"/>
    </location>
</feature>
<dbReference type="InterPro" id="IPR057577">
    <property type="entry name" value="Nucleoprot-TPR/MLP1_dom"/>
</dbReference>
<comment type="subcellular location">
    <subcellularLocation>
        <location evidence="1">Nucleus</location>
    </subcellularLocation>
</comment>
<feature type="compositionally biased region" description="Low complexity" evidence="5">
    <location>
        <begin position="2040"/>
        <end position="2051"/>
    </location>
</feature>
<evidence type="ECO:0000259" key="8">
    <source>
        <dbReference type="Pfam" id="PF25785"/>
    </source>
</evidence>
<keyword evidence="2 4" id="KW-0175">Coiled coil</keyword>
<evidence type="ECO:0000256" key="3">
    <source>
        <dbReference type="ARBA" id="ARBA00023242"/>
    </source>
</evidence>
<reference evidence="9 10" key="1">
    <citation type="journal article" date="2019" name="Sci. Rep.">
        <title>Comparative genomics of chytrid fungi reveal insights into the obligate biotrophic and pathogenic lifestyle of Synchytrium endobioticum.</title>
        <authorList>
            <person name="van de Vossenberg B.T.L.H."/>
            <person name="Warris S."/>
            <person name="Nguyen H.D.T."/>
            <person name="van Gent-Pelzer M.P.E."/>
            <person name="Joly D.L."/>
            <person name="van de Geest H.C."/>
            <person name="Bonants P.J.M."/>
            <person name="Smith D.S."/>
            <person name="Levesque C.A."/>
            <person name="van der Lee T.A.J."/>
        </authorList>
    </citation>
    <scope>NUCLEOTIDE SEQUENCE [LARGE SCALE GENOMIC DNA]</scope>
    <source>
        <strain evidence="9 10">CBS 809.83</strain>
    </source>
</reference>
<dbReference type="EMBL" id="QEAQ01000034">
    <property type="protein sequence ID" value="TPX58615.1"/>
    <property type="molecule type" value="Genomic_DNA"/>
</dbReference>
<feature type="region of interest" description="Disordered" evidence="5">
    <location>
        <begin position="1943"/>
        <end position="2091"/>
    </location>
</feature>
<feature type="compositionally biased region" description="Gly residues" evidence="5">
    <location>
        <begin position="2075"/>
        <end position="2091"/>
    </location>
</feature>
<evidence type="ECO:0000256" key="5">
    <source>
        <dbReference type="SAM" id="MobiDB-lite"/>
    </source>
</evidence>
<feature type="region of interest" description="Disordered" evidence="5">
    <location>
        <begin position="643"/>
        <end position="666"/>
    </location>
</feature>
<evidence type="ECO:0000313" key="9">
    <source>
        <dbReference type="EMBL" id="TPX58615.1"/>
    </source>
</evidence>
<feature type="domain" description="NUA/TPR/MLP1-2-like" evidence="8">
    <location>
        <begin position="485"/>
        <end position="590"/>
    </location>
</feature>
<dbReference type="InterPro" id="IPR012929">
    <property type="entry name" value="Nucleoprot-TPR/MLP1-2_dom"/>
</dbReference>
<keyword evidence="3" id="KW-0539">Nucleus</keyword>
<feature type="compositionally biased region" description="Basic residues" evidence="5">
    <location>
        <begin position="2061"/>
        <end position="2074"/>
    </location>
</feature>
<dbReference type="STRING" id="109895.A0A507E5Q9"/>
<dbReference type="Pfam" id="PF25481">
    <property type="entry name" value="Nucleoprot-TPR"/>
    <property type="match status" value="1"/>
</dbReference>
<evidence type="ECO:0000313" key="10">
    <source>
        <dbReference type="Proteomes" id="UP000318582"/>
    </source>
</evidence>
<feature type="compositionally biased region" description="Basic and acidic residues" evidence="5">
    <location>
        <begin position="2003"/>
        <end position="2012"/>
    </location>
</feature>
<feature type="coiled-coil region" evidence="4">
    <location>
        <begin position="939"/>
        <end position="1065"/>
    </location>
</feature>
<feature type="compositionally biased region" description="Polar residues" evidence="5">
    <location>
        <begin position="383"/>
        <end position="396"/>
    </location>
</feature>
<feature type="coiled-coil region" evidence="4">
    <location>
        <begin position="1140"/>
        <end position="1181"/>
    </location>
</feature>
<evidence type="ECO:0000256" key="4">
    <source>
        <dbReference type="SAM" id="Coils"/>
    </source>
</evidence>
<feature type="coiled-coil region" evidence="4">
    <location>
        <begin position="1340"/>
        <end position="1607"/>
    </location>
</feature>
<name>A0A507E5Q9_9FUNG</name>
<gene>
    <name evidence="9" type="ORF">PhCBS80983_g03047</name>
</gene>
<proteinExistence type="predicted"/>
<dbReference type="GO" id="GO:0017056">
    <property type="term" value="F:structural constituent of nuclear pore"/>
    <property type="evidence" value="ECO:0007669"/>
    <property type="project" value="TreeGrafter"/>
</dbReference>
<dbReference type="Pfam" id="PF07926">
    <property type="entry name" value="TPR_MLP1_2"/>
    <property type="match status" value="1"/>
</dbReference>